<dbReference type="Proteomes" id="UP000034182">
    <property type="component" value="Unassembled WGS sequence"/>
</dbReference>
<comment type="caution">
    <text evidence="2">The sequence shown here is derived from an EMBL/GenBank/DDBJ whole genome shotgun (WGS) entry which is preliminary data.</text>
</comment>
<evidence type="ECO:0000313" key="2">
    <source>
        <dbReference type="EMBL" id="KKY28030.1"/>
    </source>
</evidence>
<dbReference type="EMBL" id="LAQI01000014">
    <property type="protein sequence ID" value="KKY28030.1"/>
    <property type="molecule type" value="Genomic_DNA"/>
</dbReference>
<protein>
    <submittedName>
        <fullName evidence="2">Putative arrestin-like protein</fullName>
    </submittedName>
</protein>
<feature type="region of interest" description="Disordered" evidence="1">
    <location>
        <begin position="42"/>
        <end position="62"/>
    </location>
</feature>
<gene>
    <name evidence="2" type="ORF">UCDDS831_g00553</name>
</gene>
<accession>A0A0G2HHZ8</accession>
<feature type="compositionally biased region" description="Low complexity" evidence="1">
    <location>
        <begin position="123"/>
        <end position="142"/>
    </location>
</feature>
<evidence type="ECO:0000256" key="1">
    <source>
        <dbReference type="SAM" id="MobiDB-lite"/>
    </source>
</evidence>
<reference evidence="2 3" key="2">
    <citation type="submission" date="2015-05" db="EMBL/GenBank/DDBJ databases">
        <title>Distinctive expansion of gene families associated with plant cell wall degradation and secondary metabolism in the genomes of grapevine trunk pathogens.</title>
        <authorList>
            <person name="Lawrence D.P."/>
            <person name="Travadon R."/>
            <person name="Rolshausen P.E."/>
            <person name="Baumgartner K."/>
        </authorList>
    </citation>
    <scope>NUCLEOTIDE SEQUENCE [LARGE SCALE GENOMIC DNA]</scope>
    <source>
        <strain evidence="2">DS831</strain>
    </source>
</reference>
<evidence type="ECO:0000313" key="3">
    <source>
        <dbReference type="Proteomes" id="UP000034182"/>
    </source>
</evidence>
<feature type="region of interest" description="Disordered" evidence="1">
    <location>
        <begin position="227"/>
        <end position="284"/>
    </location>
</feature>
<name>A0A0G2HHZ8_9PEZI</name>
<dbReference type="AlphaFoldDB" id="A0A0G2HHZ8"/>
<proteinExistence type="predicted"/>
<sequence>MTLSAGQHGFPFQFRTHAFNFRPIEQSRDPVPDLTSIKHQHQFDLQKPPSRPSSTTTPAVASPTRDLASILIDARLPAPAILTPNRPAPLSLTVRKVTAFAGQLHLRSLHVALIGYTGVQKTSHSPSSRPPSSRSSAGQQQEQQRKKREKADTWVIASRSNLRVPIGHPDAPVGARMALPAALWSGSAVPASVAPSFDVLCGGSSSSSSVIVTRSYELEVTLGLAYEAEGEDGDDGGDDDDDEVLEKDIADGYDRDAQSEEYVPAPPVYERAPTYEVATASPHS</sequence>
<feature type="compositionally biased region" description="Basic and acidic residues" evidence="1">
    <location>
        <begin position="246"/>
        <end position="258"/>
    </location>
</feature>
<dbReference type="CDD" id="cd22952">
    <property type="entry name" value="ART10-like"/>
    <property type="match status" value="1"/>
</dbReference>
<feature type="region of interest" description="Disordered" evidence="1">
    <location>
        <begin position="120"/>
        <end position="152"/>
    </location>
</feature>
<organism evidence="2 3">
    <name type="scientific">Diplodia seriata</name>
    <dbReference type="NCBI Taxonomy" id="420778"/>
    <lineage>
        <taxon>Eukaryota</taxon>
        <taxon>Fungi</taxon>
        <taxon>Dikarya</taxon>
        <taxon>Ascomycota</taxon>
        <taxon>Pezizomycotina</taxon>
        <taxon>Dothideomycetes</taxon>
        <taxon>Dothideomycetes incertae sedis</taxon>
        <taxon>Botryosphaeriales</taxon>
        <taxon>Botryosphaeriaceae</taxon>
        <taxon>Diplodia</taxon>
    </lineage>
</organism>
<reference evidence="2 3" key="1">
    <citation type="submission" date="2015-03" db="EMBL/GenBank/DDBJ databases">
        <authorList>
            <person name="Morales-Cruz A."/>
            <person name="Amrine K.C."/>
            <person name="Cantu D."/>
        </authorList>
    </citation>
    <scope>NUCLEOTIDE SEQUENCE [LARGE SCALE GENOMIC DNA]</scope>
    <source>
        <strain evidence="2">DS831</strain>
    </source>
</reference>
<feature type="compositionally biased region" description="Low complexity" evidence="1">
    <location>
        <begin position="52"/>
        <end position="62"/>
    </location>
</feature>
<feature type="compositionally biased region" description="Acidic residues" evidence="1">
    <location>
        <begin position="228"/>
        <end position="245"/>
    </location>
</feature>